<dbReference type="Proteomes" id="UP001428774">
    <property type="component" value="Unassembled WGS sequence"/>
</dbReference>
<reference evidence="1 2" key="1">
    <citation type="submission" date="2024-05" db="EMBL/GenBank/DDBJ databases">
        <title>Genome sequence of Ponticoccus litoralis KCCM 90028.</title>
        <authorList>
            <person name="Kim J.M."/>
            <person name="Lee J.K."/>
            <person name="Choi B.J."/>
            <person name="Bayburt H."/>
            <person name="Baek J.H."/>
            <person name="Jeon C.O."/>
        </authorList>
    </citation>
    <scope>NUCLEOTIDE SEQUENCE [LARGE SCALE GENOMIC DNA]</scope>
    <source>
        <strain evidence="1 2">KCCM 90028</strain>
    </source>
</reference>
<keyword evidence="2" id="KW-1185">Reference proteome</keyword>
<name>A0AAW9SGY6_9RHOB</name>
<dbReference type="AlphaFoldDB" id="A0AAW9SGY6"/>
<evidence type="ECO:0000313" key="2">
    <source>
        <dbReference type="Proteomes" id="UP001428774"/>
    </source>
</evidence>
<organism evidence="1 2">
    <name type="scientific">Ponticoccus litoralis</name>
    <dbReference type="NCBI Taxonomy" id="422297"/>
    <lineage>
        <taxon>Bacteria</taxon>
        <taxon>Pseudomonadati</taxon>
        <taxon>Pseudomonadota</taxon>
        <taxon>Alphaproteobacteria</taxon>
        <taxon>Rhodobacterales</taxon>
        <taxon>Roseobacteraceae</taxon>
        <taxon>Ponticoccus</taxon>
    </lineage>
</organism>
<accession>A0AAW9SGY6</accession>
<protein>
    <submittedName>
        <fullName evidence="1">Uncharacterized protein</fullName>
    </submittedName>
</protein>
<evidence type="ECO:0000313" key="1">
    <source>
        <dbReference type="EMBL" id="MEN9060028.1"/>
    </source>
</evidence>
<proteinExistence type="predicted"/>
<gene>
    <name evidence="1" type="ORF">ABFB10_02220</name>
</gene>
<dbReference type="EMBL" id="JBDNCH010000002">
    <property type="protein sequence ID" value="MEN9060028.1"/>
    <property type="molecule type" value="Genomic_DNA"/>
</dbReference>
<dbReference type="RefSeq" id="WP_347165175.1">
    <property type="nucleotide sequence ID" value="NZ_JBDNCH010000002.1"/>
</dbReference>
<sequence>MEDLRIIQLERELVATRSAAVRMMVDLVRGLVSDQGAREEFGQSFMEGARGADEETRRLARLVVAELARKA</sequence>
<comment type="caution">
    <text evidence="1">The sequence shown here is derived from an EMBL/GenBank/DDBJ whole genome shotgun (WGS) entry which is preliminary data.</text>
</comment>